<dbReference type="FunFam" id="1.10.10.10:FF:000138">
    <property type="entry name" value="Rrf2 family transcriptional regulator"/>
    <property type="match status" value="1"/>
</dbReference>
<accession>A0A841SX53</accession>
<evidence type="ECO:0000313" key="2">
    <source>
        <dbReference type="Proteomes" id="UP000535838"/>
    </source>
</evidence>
<keyword evidence="2" id="KW-1185">Reference proteome</keyword>
<dbReference type="InterPro" id="IPR036390">
    <property type="entry name" value="WH_DNA-bd_sf"/>
</dbReference>
<dbReference type="RefSeq" id="WP_185119622.1">
    <property type="nucleotide sequence ID" value="NZ_JACJVQ010000006.1"/>
</dbReference>
<dbReference type="Proteomes" id="UP000535838">
    <property type="component" value="Unassembled WGS sequence"/>
</dbReference>
<proteinExistence type="predicted"/>
<dbReference type="InterPro" id="IPR000944">
    <property type="entry name" value="Tscrpt_reg_Rrf2"/>
</dbReference>
<dbReference type="AlphaFoldDB" id="A0A841SX53"/>
<dbReference type="PANTHER" id="PTHR33221:SF15">
    <property type="entry name" value="HTH-TYPE TRANSCRIPTIONAL REGULATOR YWGB-RELATED"/>
    <property type="match status" value="1"/>
</dbReference>
<dbReference type="EMBL" id="JACJVQ010000006">
    <property type="protein sequence ID" value="MBB6634420.1"/>
    <property type="molecule type" value="Genomic_DNA"/>
</dbReference>
<dbReference type="SUPFAM" id="SSF46785">
    <property type="entry name" value="Winged helix' DNA-binding domain"/>
    <property type="match status" value="1"/>
</dbReference>
<gene>
    <name evidence="1" type="ORF">H7B67_09875</name>
</gene>
<evidence type="ECO:0000313" key="1">
    <source>
        <dbReference type="EMBL" id="MBB6634420.1"/>
    </source>
</evidence>
<sequence length="140" mass="14928">MAISSRFSVAAHILTLIHQSEGTRITSEYIASSVNTNPVVIRRILGMLSKAGLVRTSAGVAGATLARPLGEITMLDVYRAVQPEQEELFSMHEHPNPACPVGRNIQASLDGVFTGAQRALEAELASVTMEQVSLDVASRA</sequence>
<dbReference type="PROSITE" id="PS51197">
    <property type="entry name" value="HTH_RRF2_2"/>
    <property type="match status" value="1"/>
</dbReference>
<reference evidence="1 2" key="1">
    <citation type="submission" date="2020-08" db="EMBL/GenBank/DDBJ databases">
        <title>Cohnella phylogeny.</title>
        <authorList>
            <person name="Dunlap C."/>
        </authorList>
    </citation>
    <scope>NUCLEOTIDE SEQUENCE [LARGE SCALE GENOMIC DNA]</scope>
    <source>
        <strain evidence="1 2">DSM 25241</strain>
    </source>
</reference>
<dbReference type="GO" id="GO:0005829">
    <property type="term" value="C:cytosol"/>
    <property type="evidence" value="ECO:0007669"/>
    <property type="project" value="TreeGrafter"/>
</dbReference>
<comment type="caution">
    <text evidence="1">The sequence shown here is derived from an EMBL/GenBank/DDBJ whole genome shotgun (WGS) entry which is preliminary data.</text>
</comment>
<dbReference type="Pfam" id="PF02082">
    <property type="entry name" value="Rrf2"/>
    <property type="match status" value="1"/>
</dbReference>
<dbReference type="PANTHER" id="PTHR33221">
    <property type="entry name" value="WINGED HELIX-TURN-HELIX TRANSCRIPTIONAL REGULATOR, RRF2 FAMILY"/>
    <property type="match status" value="1"/>
</dbReference>
<dbReference type="InterPro" id="IPR036388">
    <property type="entry name" value="WH-like_DNA-bd_sf"/>
</dbReference>
<organism evidence="1 2">
    <name type="scientific">Cohnella thailandensis</name>
    <dbReference type="NCBI Taxonomy" id="557557"/>
    <lineage>
        <taxon>Bacteria</taxon>
        <taxon>Bacillati</taxon>
        <taxon>Bacillota</taxon>
        <taxon>Bacilli</taxon>
        <taxon>Bacillales</taxon>
        <taxon>Paenibacillaceae</taxon>
        <taxon>Cohnella</taxon>
    </lineage>
</organism>
<name>A0A841SX53_9BACL</name>
<dbReference type="GO" id="GO:0003700">
    <property type="term" value="F:DNA-binding transcription factor activity"/>
    <property type="evidence" value="ECO:0007669"/>
    <property type="project" value="TreeGrafter"/>
</dbReference>
<protein>
    <submittedName>
        <fullName evidence="1">Rrf2 family transcriptional regulator</fullName>
    </submittedName>
</protein>
<dbReference type="Gene3D" id="1.10.10.10">
    <property type="entry name" value="Winged helix-like DNA-binding domain superfamily/Winged helix DNA-binding domain"/>
    <property type="match status" value="1"/>
</dbReference>